<evidence type="ECO:0000313" key="2">
    <source>
        <dbReference type="Proteomes" id="UP000838756"/>
    </source>
</evidence>
<organism evidence="1 2">
    <name type="scientific">Pararge aegeria aegeria</name>
    <dbReference type="NCBI Taxonomy" id="348720"/>
    <lineage>
        <taxon>Eukaryota</taxon>
        <taxon>Metazoa</taxon>
        <taxon>Ecdysozoa</taxon>
        <taxon>Arthropoda</taxon>
        <taxon>Hexapoda</taxon>
        <taxon>Insecta</taxon>
        <taxon>Pterygota</taxon>
        <taxon>Neoptera</taxon>
        <taxon>Endopterygota</taxon>
        <taxon>Lepidoptera</taxon>
        <taxon>Glossata</taxon>
        <taxon>Ditrysia</taxon>
        <taxon>Papilionoidea</taxon>
        <taxon>Nymphalidae</taxon>
        <taxon>Satyrinae</taxon>
        <taxon>Satyrini</taxon>
        <taxon>Parargina</taxon>
        <taxon>Pararge</taxon>
    </lineage>
</organism>
<dbReference type="Proteomes" id="UP000838756">
    <property type="component" value="Unassembled WGS sequence"/>
</dbReference>
<keyword evidence="2" id="KW-1185">Reference proteome</keyword>
<evidence type="ECO:0000313" key="1">
    <source>
        <dbReference type="EMBL" id="CAH2215740.1"/>
    </source>
</evidence>
<name>A0A8S4QS16_9NEOP</name>
<proteinExistence type="predicted"/>
<dbReference type="AlphaFoldDB" id="A0A8S4QS16"/>
<sequence length="88" mass="10037">GGHSRPLRCGSERKKKNASYVLMVFQQRNGADSFGDLRQLAIFRDSSDLFNHIKYQLPLMSIDITVDRSSHTTLTSNRMNEHRLALST</sequence>
<reference evidence="1" key="1">
    <citation type="submission" date="2022-03" db="EMBL/GenBank/DDBJ databases">
        <authorList>
            <person name="Lindestad O."/>
        </authorList>
    </citation>
    <scope>NUCLEOTIDE SEQUENCE</scope>
</reference>
<comment type="caution">
    <text evidence="1">The sequence shown here is derived from an EMBL/GenBank/DDBJ whole genome shotgun (WGS) entry which is preliminary data.</text>
</comment>
<gene>
    <name evidence="1" type="primary">jg24198</name>
    <name evidence="1" type="ORF">PAEG_LOCUS3826</name>
</gene>
<accession>A0A8S4QS16</accession>
<protein>
    <submittedName>
        <fullName evidence="1">Jg24198 protein</fullName>
    </submittedName>
</protein>
<feature type="non-terminal residue" evidence="1">
    <location>
        <position position="1"/>
    </location>
</feature>
<dbReference type="EMBL" id="CAKXAJ010012621">
    <property type="protein sequence ID" value="CAH2215740.1"/>
    <property type="molecule type" value="Genomic_DNA"/>
</dbReference>